<accession>A0A150PVB4</accession>
<name>A0A150PVB4_SORCE</name>
<protein>
    <recommendedName>
        <fullName evidence="2">Trypsin-co-occurring domain-containing protein</fullName>
    </recommendedName>
</protein>
<dbReference type="AlphaFoldDB" id="A0A150PVB4"/>
<evidence type="ECO:0000313" key="3">
    <source>
        <dbReference type="EMBL" id="KYF59523.1"/>
    </source>
</evidence>
<organism evidence="3 4">
    <name type="scientific">Sorangium cellulosum</name>
    <name type="common">Polyangium cellulosum</name>
    <dbReference type="NCBI Taxonomy" id="56"/>
    <lineage>
        <taxon>Bacteria</taxon>
        <taxon>Pseudomonadati</taxon>
        <taxon>Myxococcota</taxon>
        <taxon>Polyangia</taxon>
        <taxon>Polyangiales</taxon>
        <taxon>Polyangiaceae</taxon>
        <taxon>Sorangium</taxon>
    </lineage>
</organism>
<gene>
    <name evidence="3" type="ORF">BE04_12800</name>
</gene>
<sequence>MAIKFELVEWLDSLRAELRRGAQSRRRALSKSVKEGQAPADAGLTFVVKEVSIEVELSTERSRSGDGALKFWVVQAGAQARSGTKSTQKVRITLDVESDVPDASGDGRLRLGPETPPAF</sequence>
<reference evidence="3 4" key="1">
    <citation type="submission" date="2014-02" db="EMBL/GenBank/DDBJ databases">
        <title>The small core and large imbalanced accessory genome model reveals a collaborative survival strategy of Sorangium cellulosum strains in nature.</title>
        <authorList>
            <person name="Han K."/>
            <person name="Peng R."/>
            <person name="Blom J."/>
            <person name="Li Y.-Z."/>
        </authorList>
    </citation>
    <scope>NUCLEOTIDE SEQUENCE [LARGE SCALE GENOMIC DNA]</scope>
    <source>
        <strain evidence="3 4">So0157-18</strain>
    </source>
</reference>
<dbReference type="Proteomes" id="UP000075604">
    <property type="component" value="Unassembled WGS sequence"/>
</dbReference>
<evidence type="ECO:0000259" key="2">
    <source>
        <dbReference type="Pfam" id="PF19631"/>
    </source>
</evidence>
<feature type="domain" description="Trypsin-co-occurring" evidence="2">
    <location>
        <begin position="6"/>
        <end position="95"/>
    </location>
</feature>
<dbReference type="EMBL" id="JELX01001296">
    <property type="protein sequence ID" value="KYF59523.1"/>
    <property type="molecule type" value="Genomic_DNA"/>
</dbReference>
<comment type="caution">
    <text evidence="3">The sequence shown here is derived from an EMBL/GenBank/DDBJ whole genome shotgun (WGS) entry which is preliminary data.</text>
</comment>
<feature type="region of interest" description="Disordered" evidence="1">
    <location>
        <begin position="97"/>
        <end position="119"/>
    </location>
</feature>
<evidence type="ECO:0000313" key="4">
    <source>
        <dbReference type="Proteomes" id="UP000075604"/>
    </source>
</evidence>
<dbReference type="InterPro" id="IPR045608">
    <property type="entry name" value="Trypco2"/>
</dbReference>
<dbReference type="Pfam" id="PF19631">
    <property type="entry name" value="Trypco2"/>
    <property type="match status" value="1"/>
</dbReference>
<evidence type="ECO:0000256" key="1">
    <source>
        <dbReference type="SAM" id="MobiDB-lite"/>
    </source>
</evidence>
<proteinExistence type="predicted"/>